<keyword evidence="2" id="KW-1185">Reference proteome</keyword>
<dbReference type="Proteomes" id="UP000272942">
    <property type="component" value="Unassembled WGS sequence"/>
</dbReference>
<dbReference type="EMBL" id="UZAN01055599">
    <property type="protein sequence ID" value="VDP90921.1"/>
    <property type="molecule type" value="Genomic_DNA"/>
</dbReference>
<evidence type="ECO:0000313" key="2">
    <source>
        <dbReference type="Proteomes" id="UP000272942"/>
    </source>
</evidence>
<reference evidence="3" key="1">
    <citation type="submission" date="2016-06" db="UniProtKB">
        <authorList>
            <consortium name="WormBaseParasite"/>
        </authorList>
    </citation>
    <scope>IDENTIFICATION</scope>
</reference>
<reference evidence="1 2" key="2">
    <citation type="submission" date="2018-11" db="EMBL/GenBank/DDBJ databases">
        <authorList>
            <consortium name="Pathogen Informatics"/>
        </authorList>
    </citation>
    <scope>NUCLEOTIDE SEQUENCE [LARGE SCALE GENOMIC DNA]</scope>
    <source>
        <strain evidence="1 2">Egypt</strain>
    </source>
</reference>
<protein>
    <submittedName>
        <fullName evidence="3">SUEL-type lectin domain-containing protein</fullName>
    </submittedName>
</protein>
<gene>
    <name evidence="1" type="ORF">ECPE_LOCUS13649</name>
</gene>
<evidence type="ECO:0000313" key="1">
    <source>
        <dbReference type="EMBL" id="VDP90921.1"/>
    </source>
</evidence>
<accession>A0A183B364</accession>
<organism evidence="3">
    <name type="scientific">Echinostoma caproni</name>
    <dbReference type="NCBI Taxonomy" id="27848"/>
    <lineage>
        <taxon>Eukaryota</taxon>
        <taxon>Metazoa</taxon>
        <taxon>Spiralia</taxon>
        <taxon>Lophotrochozoa</taxon>
        <taxon>Platyhelminthes</taxon>
        <taxon>Trematoda</taxon>
        <taxon>Digenea</taxon>
        <taxon>Plagiorchiida</taxon>
        <taxon>Echinostomata</taxon>
        <taxon>Echinostomatoidea</taxon>
        <taxon>Echinostomatidae</taxon>
        <taxon>Echinostoma</taxon>
    </lineage>
</organism>
<name>A0A183B364_9TREM</name>
<evidence type="ECO:0000313" key="3">
    <source>
        <dbReference type="WBParaSite" id="ECPE_0001368901-mRNA-1"/>
    </source>
</evidence>
<proteinExistence type="predicted"/>
<dbReference type="AlphaFoldDB" id="A0A183B364"/>
<dbReference type="WBParaSite" id="ECPE_0001368901-mRNA-1">
    <property type="protein sequence ID" value="ECPE_0001368901-mRNA-1"/>
    <property type="gene ID" value="ECPE_0001368901"/>
</dbReference>
<sequence>MSEAVTDARDCRSECETIASSETASGGSGYRLRCVGETSFGIMANCEDRQLRREADASSPVVALGEYCEPERETRASF</sequence>